<comment type="caution">
    <text evidence="3">The sequence shown here is derived from an EMBL/GenBank/DDBJ whole genome shotgun (WGS) entry which is preliminary data.</text>
</comment>
<feature type="region of interest" description="Disordered" evidence="1">
    <location>
        <begin position="1"/>
        <end position="38"/>
    </location>
</feature>
<dbReference type="AlphaFoldDB" id="A0A558HLK1"/>
<dbReference type="OrthoDB" id="5293851at2"/>
<protein>
    <submittedName>
        <fullName evidence="3">Uncharacterized protein</fullName>
    </submittedName>
</protein>
<sequence length="338" mass="35995">MSSHDPDASSFRPSAPATSAVAHAQDSQSQTSFTTRSAPRARTPMIARGLLVVVLFVMAGLAWWETPQRWALEFLDETLGQAFSAFAIAKGLNATISVLQSSTIDLQVFQVSPGEALDPANDMIERFSWVMFAATGSLALQKLLLGISGSLIIKAVASITCGLAGLMVLMGLMRGADDGRGMGNDEGLSPMTSLLTAGLLRLALLGIVLRFAVLSVALASGAAGQAFLDDSRDTQMAQLSITQQQLAEAADQQVGGDHEERSWWQQFKGSMEGWAGGPISTVTQGFDAMTDKVIDLTMLFITQTVLFPLGFLWLGLRVVHGLGRLQGVPRGVRRLGDV</sequence>
<keyword evidence="2" id="KW-0812">Transmembrane</keyword>
<dbReference type="STRING" id="553385.GCA_000591415_02782"/>
<gene>
    <name evidence="3" type="ORF">FQP86_09355</name>
</gene>
<feature type="transmembrane region" description="Helical" evidence="2">
    <location>
        <begin position="193"/>
        <end position="218"/>
    </location>
</feature>
<feature type="transmembrane region" description="Helical" evidence="2">
    <location>
        <begin position="45"/>
        <end position="64"/>
    </location>
</feature>
<name>A0A558HLK1_9GAMM</name>
<evidence type="ECO:0000256" key="2">
    <source>
        <dbReference type="SAM" id="Phobius"/>
    </source>
</evidence>
<keyword evidence="2" id="KW-0472">Membrane</keyword>
<keyword evidence="2" id="KW-1133">Transmembrane helix</keyword>
<reference evidence="3 4" key="1">
    <citation type="submission" date="2019-07" db="EMBL/GenBank/DDBJ databases">
        <title>Diversity of Bacteria from Kongsfjorden, Arctic.</title>
        <authorList>
            <person name="Yu Y."/>
        </authorList>
    </citation>
    <scope>NUCLEOTIDE SEQUENCE [LARGE SCALE GENOMIC DNA]</scope>
    <source>
        <strain evidence="3 4">SM1923</strain>
    </source>
</reference>
<proteinExistence type="predicted"/>
<accession>A0A558HLK1</accession>
<evidence type="ECO:0000313" key="4">
    <source>
        <dbReference type="Proteomes" id="UP000319941"/>
    </source>
</evidence>
<keyword evidence="4" id="KW-1185">Reference proteome</keyword>
<dbReference type="Proteomes" id="UP000319941">
    <property type="component" value="Unassembled WGS sequence"/>
</dbReference>
<organism evidence="3 4">
    <name type="scientific">Cobetia crustatorum</name>
    <dbReference type="NCBI Taxonomy" id="553385"/>
    <lineage>
        <taxon>Bacteria</taxon>
        <taxon>Pseudomonadati</taxon>
        <taxon>Pseudomonadota</taxon>
        <taxon>Gammaproteobacteria</taxon>
        <taxon>Oceanospirillales</taxon>
        <taxon>Halomonadaceae</taxon>
        <taxon>Cobetia</taxon>
    </lineage>
</organism>
<feature type="compositionally biased region" description="Polar residues" evidence="1">
    <location>
        <begin position="25"/>
        <end position="37"/>
    </location>
</feature>
<evidence type="ECO:0000256" key="1">
    <source>
        <dbReference type="SAM" id="MobiDB-lite"/>
    </source>
</evidence>
<dbReference type="EMBL" id="VNFH01000006">
    <property type="protein sequence ID" value="TVU70016.1"/>
    <property type="molecule type" value="Genomic_DNA"/>
</dbReference>
<dbReference type="RefSeq" id="WP_088743277.1">
    <property type="nucleotide sequence ID" value="NZ_CAWOWR010000116.1"/>
</dbReference>
<feature type="transmembrane region" description="Helical" evidence="2">
    <location>
        <begin position="152"/>
        <end position="173"/>
    </location>
</feature>
<evidence type="ECO:0000313" key="3">
    <source>
        <dbReference type="EMBL" id="TVU70016.1"/>
    </source>
</evidence>
<feature type="transmembrane region" description="Helical" evidence="2">
    <location>
        <begin position="296"/>
        <end position="316"/>
    </location>
</feature>